<dbReference type="GO" id="GO:0016887">
    <property type="term" value="F:ATP hydrolysis activity"/>
    <property type="evidence" value="ECO:0007669"/>
    <property type="project" value="InterPro"/>
</dbReference>
<dbReference type="InterPro" id="IPR027417">
    <property type="entry name" value="P-loop_NTPase"/>
</dbReference>
<dbReference type="PANTHER" id="PTHR43335:SF4">
    <property type="entry name" value="ABC TRANSPORTER, ATP-BINDING PROTEIN"/>
    <property type="match status" value="1"/>
</dbReference>
<dbReference type="AlphaFoldDB" id="A0A0G3GUD7"/>
<organism evidence="6 7">
    <name type="scientific">Corynebacterium epidermidicanis</name>
    <dbReference type="NCBI Taxonomy" id="1050174"/>
    <lineage>
        <taxon>Bacteria</taxon>
        <taxon>Bacillati</taxon>
        <taxon>Actinomycetota</taxon>
        <taxon>Actinomycetes</taxon>
        <taxon>Mycobacteriales</taxon>
        <taxon>Corynebacteriaceae</taxon>
        <taxon>Corynebacterium</taxon>
    </lineage>
</organism>
<keyword evidence="2" id="KW-0813">Transport</keyword>
<keyword evidence="7" id="KW-1185">Reference proteome</keyword>
<dbReference type="KEGG" id="cei:CEPID_03085"/>
<evidence type="ECO:0000256" key="4">
    <source>
        <dbReference type="ARBA" id="ARBA00022840"/>
    </source>
</evidence>
<evidence type="ECO:0000313" key="6">
    <source>
        <dbReference type="EMBL" id="AKK02497.1"/>
    </source>
</evidence>
<gene>
    <name evidence="6" type="ORF">CEPID_03085</name>
</gene>
<proteinExistence type="inferred from homology"/>
<protein>
    <submittedName>
        <fullName evidence="6">ABC-type multidrug transport system, ATPase component</fullName>
    </submittedName>
</protein>
<comment type="similarity">
    <text evidence="1">Belongs to the ABC transporter superfamily.</text>
</comment>
<dbReference type="SUPFAM" id="SSF52540">
    <property type="entry name" value="P-loop containing nucleoside triphosphate hydrolases"/>
    <property type="match status" value="1"/>
</dbReference>
<dbReference type="GO" id="GO:0005524">
    <property type="term" value="F:ATP binding"/>
    <property type="evidence" value="ECO:0007669"/>
    <property type="project" value="UniProtKB-KW"/>
</dbReference>
<evidence type="ECO:0000259" key="5">
    <source>
        <dbReference type="PROSITE" id="PS50893"/>
    </source>
</evidence>
<dbReference type="PROSITE" id="PS00211">
    <property type="entry name" value="ABC_TRANSPORTER_1"/>
    <property type="match status" value="1"/>
</dbReference>
<dbReference type="PANTHER" id="PTHR43335">
    <property type="entry name" value="ABC TRANSPORTER, ATP-BINDING PROTEIN"/>
    <property type="match status" value="1"/>
</dbReference>
<accession>A0A0G3GUD7</accession>
<dbReference type="PROSITE" id="PS50893">
    <property type="entry name" value="ABC_TRANSPORTER_2"/>
    <property type="match status" value="1"/>
</dbReference>
<feature type="domain" description="ABC transporter" evidence="5">
    <location>
        <begin position="17"/>
        <end position="230"/>
    </location>
</feature>
<name>A0A0G3GUD7_9CORY</name>
<dbReference type="SMART" id="SM00382">
    <property type="entry name" value="AAA"/>
    <property type="match status" value="1"/>
</dbReference>
<dbReference type="STRING" id="1050174.CEPID_03085"/>
<dbReference type="InterPro" id="IPR017871">
    <property type="entry name" value="ABC_transporter-like_CS"/>
</dbReference>
<reference evidence="6 7" key="1">
    <citation type="submission" date="2015-05" db="EMBL/GenBank/DDBJ databases">
        <title>Complete genome sequence of Corynebacterium epidermidicanis DSM 45586, isolated from the skin of a dog suffering from pruritus.</title>
        <authorList>
            <person name="Ruckert C."/>
            <person name="Albersmeier A."/>
            <person name="Winkler A."/>
            <person name="Tauch A."/>
        </authorList>
    </citation>
    <scope>NUCLEOTIDE SEQUENCE [LARGE SCALE GENOMIC DNA]</scope>
    <source>
        <strain evidence="6 7">DSM 45586</strain>
    </source>
</reference>
<evidence type="ECO:0000256" key="2">
    <source>
        <dbReference type="ARBA" id="ARBA00022448"/>
    </source>
</evidence>
<keyword evidence="3" id="KW-0547">Nucleotide-binding</keyword>
<dbReference type="Gene3D" id="3.40.50.300">
    <property type="entry name" value="P-loop containing nucleotide triphosphate hydrolases"/>
    <property type="match status" value="1"/>
</dbReference>
<dbReference type="InterPro" id="IPR003439">
    <property type="entry name" value="ABC_transporter-like_ATP-bd"/>
</dbReference>
<evidence type="ECO:0000256" key="1">
    <source>
        <dbReference type="ARBA" id="ARBA00005417"/>
    </source>
</evidence>
<sequence length="231" mass="24758">MFFMPLLNSVKGMNTTFTARDITVSFNGHEVVHGANLTAAPGRITALLGPNGAGKSTTLRATLGLVKSTGTKEINGRIGLLLDDGGLVPTLTGRRHLQAMAHLYGVDKRRVQEVLELVDMAHRCDRLIKTFSLGMKRRIALAGALLQDPDIIILDEPSSGLDPDGIRWFGQLMRAEADRGKAVLMATHHLAEAAAIADDVVIIARGHTTFTGAVADIPDLEATYFAHTTKG</sequence>
<evidence type="ECO:0000256" key="3">
    <source>
        <dbReference type="ARBA" id="ARBA00022741"/>
    </source>
</evidence>
<dbReference type="Proteomes" id="UP000035368">
    <property type="component" value="Chromosome"/>
</dbReference>
<evidence type="ECO:0000313" key="7">
    <source>
        <dbReference type="Proteomes" id="UP000035368"/>
    </source>
</evidence>
<dbReference type="Pfam" id="PF00005">
    <property type="entry name" value="ABC_tran"/>
    <property type="match status" value="1"/>
</dbReference>
<dbReference type="EMBL" id="CP011541">
    <property type="protein sequence ID" value="AKK02497.1"/>
    <property type="molecule type" value="Genomic_DNA"/>
</dbReference>
<dbReference type="InterPro" id="IPR003593">
    <property type="entry name" value="AAA+_ATPase"/>
</dbReference>
<keyword evidence="4" id="KW-0067">ATP-binding</keyword>
<dbReference type="PATRIC" id="fig|1050174.4.peg.628"/>